<evidence type="ECO:0000256" key="5">
    <source>
        <dbReference type="ARBA" id="ARBA00023136"/>
    </source>
</evidence>
<dbReference type="EMBL" id="CP041666">
    <property type="protein sequence ID" value="QDP39803.1"/>
    <property type="molecule type" value="Genomic_DNA"/>
</dbReference>
<feature type="transmembrane region" description="Helical" evidence="6">
    <location>
        <begin position="71"/>
        <end position="89"/>
    </location>
</feature>
<evidence type="ECO:0000256" key="6">
    <source>
        <dbReference type="SAM" id="Phobius"/>
    </source>
</evidence>
<dbReference type="KEGG" id="aqt:FN924_06240"/>
<dbReference type="InterPro" id="IPR001182">
    <property type="entry name" value="FtsW/RodA"/>
</dbReference>
<proteinExistence type="predicted"/>
<feature type="transmembrane region" description="Helical" evidence="6">
    <location>
        <begin position="293"/>
        <end position="313"/>
    </location>
</feature>
<feature type="transmembrane region" description="Helical" evidence="6">
    <location>
        <begin position="170"/>
        <end position="186"/>
    </location>
</feature>
<feature type="transmembrane region" description="Helical" evidence="6">
    <location>
        <begin position="118"/>
        <end position="135"/>
    </location>
</feature>
<evidence type="ECO:0000313" key="7">
    <source>
        <dbReference type="EMBL" id="QDP39803.1"/>
    </source>
</evidence>
<dbReference type="Proteomes" id="UP000315215">
    <property type="component" value="Chromosome"/>
</dbReference>
<dbReference type="GO" id="GO:0051301">
    <property type="term" value="P:cell division"/>
    <property type="evidence" value="ECO:0007669"/>
    <property type="project" value="InterPro"/>
</dbReference>
<gene>
    <name evidence="7" type="ORF">FN924_06240</name>
</gene>
<dbReference type="PANTHER" id="PTHR30474">
    <property type="entry name" value="CELL CYCLE PROTEIN"/>
    <property type="match status" value="1"/>
</dbReference>
<organism evidence="7 8">
    <name type="scientific">Radiobacillus deserti</name>
    <dbReference type="NCBI Taxonomy" id="2594883"/>
    <lineage>
        <taxon>Bacteria</taxon>
        <taxon>Bacillati</taxon>
        <taxon>Bacillota</taxon>
        <taxon>Bacilli</taxon>
        <taxon>Bacillales</taxon>
        <taxon>Bacillaceae</taxon>
        <taxon>Radiobacillus</taxon>
    </lineage>
</organism>
<evidence type="ECO:0000256" key="3">
    <source>
        <dbReference type="ARBA" id="ARBA00022960"/>
    </source>
</evidence>
<accession>A0A516KEG9</accession>
<feature type="transmembrane region" description="Helical" evidence="6">
    <location>
        <begin position="193"/>
        <end position="215"/>
    </location>
</feature>
<comment type="subcellular location">
    <subcellularLocation>
        <location evidence="1">Membrane</location>
        <topology evidence="1">Multi-pass membrane protein</topology>
    </subcellularLocation>
</comment>
<dbReference type="GO" id="GO:0005886">
    <property type="term" value="C:plasma membrane"/>
    <property type="evidence" value="ECO:0007669"/>
    <property type="project" value="TreeGrafter"/>
</dbReference>
<dbReference type="GO" id="GO:0008360">
    <property type="term" value="P:regulation of cell shape"/>
    <property type="evidence" value="ECO:0007669"/>
    <property type="project" value="UniProtKB-KW"/>
</dbReference>
<feature type="transmembrane region" description="Helical" evidence="6">
    <location>
        <begin position="12"/>
        <end position="34"/>
    </location>
</feature>
<feature type="transmembrane region" description="Helical" evidence="6">
    <location>
        <begin position="359"/>
        <end position="380"/>
    </location>
</feature>
<dbReference type="GO" id="GO:0032153">
    <property type="term" value="C:cell division site"/>
    <property type="evidence" value="ECO:0007669"/>
    <property type="project" value="TreeGrafter"/>
</dbReference>
<feature type="transmembrane region" description="Helical" evidence="6">
    <location>
        <begin position="147"/>
        <end position="164"/>
    </location>
</feature>
<evidence type="ECO:0000256" key="2">
    <source>
        <dbReference type="ARBA" id="ARBA00022692"/>
    </source>
</evidence>
<dbReference type="OrthoDB" id="9768187at2"/>
<feature type="transmembrane region" description="Helical" evidence="6">
    <location>
        <begin position="46"/>
        <end position="64"/>
    </location>
</feature>
<protein>
    <submittedName>
        <fullName evidence="7">Rod shape-determining protein RodA</fullName>
    </submittedName>
</protein>
<keyword evidence="8" id="KW-1185">Reference proteome</keyword>
<evidence type="ECO:0000256" key="4">
    <source>
        <dbReference type="ARBA" id="ARBA00022989"/>
    </source>
</evidence>
<dbReference type="AlphaFoldDB" id="A0A516KEG9"/>
<keyword evidence="4 6" id="KW-1133">Transmembrane helix</keyword>
<keyword evidence="5 6" id="KW-0472">Membrane</keyword>
<dbReference type="Pfam" id="PF01098">
    <property type="entry name" value="FTSW_RODA_SPOVE"/>
    <property type="match status" value="1"/>
</dbReference>
<keyword evidence="2 6" id="KW-0812">Transmembrane</keyword>
<dbReference type="GO" id="GO:0015648">
    <property type="term" value="F:lipid-linked peptidoglycan transporter activity"/>
    <property type="evidence" value="ECO:0007669"/>
    <property type="project" value="TreeGrafter"/>
</dbReference>
<evidence type="ECO:0000256" key="1">
    <source>
        <dbReference type="ARBA" id="ARBA00004141"/>
    </source>
</evidence>
<dbReference type="PANTHER" id="PTHR30474:SF1">
    <property type="entry name" value="PEPTIDOGLYCAN GLYCOSYLTRANSFERASE MRDB"/>
    <property type="match status" value="1"/>
</dbReference>
<name>A0A516KEG9_9BACI</name>
<feature type="transmembrane region" description="Helical" evidence="6">
    <location>
        <begin position="325"/>
        <end position="347"/>
    </location>
</feature>
<reference evidence="7 8" key="1">
    <citation type="submission" date="2019-07" db="EMBL/GenBank/DDBJ databases">
        <authorList>
            <person name="Li J."/>
        </authorList>
    </citation>
    <scope>NUCLEOTIDE SEQUENCE [LARGE SCALE GENOMIC DNA]</scope>
    <source>
        <strain evidence="7 8">TKL69</strain>
    </source>
</reference>
<dbReference type="PROSITE" id="PS51257">
    <property type="entry name" value="PROKAR_LIPOPROTEIN"/>
    <property type="match status" value="1"/>
</dbReference>
<keyword evidence="3" id="KW-0133">Cell shape</keyword>
<sequence>MSSRNSNTPNIDYSLILILILLGIVSCFTIYSLQPTLDQNYFLKQVVWYIVGSMAIAVVMLVDYDRLRQITWFLYGLGMILLLMLAFNFPGPPLIKTVNGATSWMNIPVFGTMQPAEFMKVFLVITIAHLIMGHHENTKYKSIKSDIWLLGKILLVSLPPMGLVAIQPDLGGFLVLSAIVGCMILVSGVRWRILFTILASVAVIAGIVVALFFYFPKEMDAFMDKSGFDHVESRFNGWLDPERYSKSGGYHLIQAMMAIGSGQLTGKGFREFEVTEIPEQHTDMIFTAISEQFGFLGSSILVTLFFLLIYRLIHIALQSNDPFGSYLITGFIGMFTFQIFQNIGMSIQLLPITGLPLPFISYGGSSTLTYLLAIGIVLNIHSRTKQYMFD</sequence>
<evidence type="ECO:0000313" key="8">
    <source>
        <dbReference type="Proteomes" id="UP000315215"/>
    </source>
</evidence>
<dbReference type="RefSeq" id="WP_143892741.1">
    <property type="nucleotide sequence ID" value="NZ_CP041666.1"/>
</dbReference>